<name>A0A9P8HU47_9HYPO</name>
<protein>
    <submittedName>
        <fullName evidence="1">Uncharacterized protein</fullName>
    </submittedName>
</protein>
<comment type="caution">
    <text evidence="1">The sequence shown here is derived from an EMBL/GenBank/DDBJ whole genome shotgun (WGS) entry which is preliminary data.</text>
</comment>
<gene>
    <name evidence="1" type="ORF">TsFJ059_000213</name>
</gene>
<organism evidence="1 2">
    <name type="scientific">Trichoderma semiorbis</name>
    <dbReference type="NCBI Taxonomy" id="1491008"/>
    <lineage>
        <taxon>Eukaryota</taxon>
        <taxon>Fungi</taxon>
        <taxon>Dikarya</taxon>
        <taxon>Ascomycota</taxon>
        <taxon>Pezizomycotina</taxon>
        <taxon>Sordariomycetes</taxon>
        <taxon>Hypocreomycetidae</taxon>
        <taxon>Hypocreales</taxon>
        <taxon>Hypocreaceae</taxon>
        <taxon>Trichoderma</taxon>
    </lineage>
</organism>
<reference evidence="1 2" key="1">
    <citation type="submission" date="2021-08" db="EMBL/GenBank/DDBJ databases">
        <title>The highly contiguous genome resource for Trichoderma semiorbis FJ059, a fungal antagonistic to plant pathogens.</title>
        <authorList>
            <person name="Liu T."/>
        </authorList>
    </citation>
    <scope>NUCLEOTIDE SEQUENCE [LARGE SCALE GENOMIC DNA]</scope>
    <source>
        <strain evidence="1 2">FJ059</strain>
    </source>
</reference>
<proteinExistence type="predicted"/>
<keyword evidence="2" id="KW-1185">Reference proteome</keyword>
<accession>A0A9P8HU47</accession>
<evidence type="ECO:0000313" key="1">
    <source>
        <dbReference type="EMBL" id="KAH0531374.1"/>
    </source>
</evidence>
<dbReference type="AlphaFoldDB" id="A0A9P8HU47"/>
<dbReference type="EMBL" id="JAIMJC010000001">
    <property type="protein sequence ID" value="KAH0531374.1"/>
    <property type="molecule type" value="Genomic_DNA"/>
</dbReference>
<evidence type="ECO:0000313" key="2">
    <source>
        <dbReference type="Proteomes" id="UP000826573"/>
    </source>
</evidence>
<dbReference type="Proteomes" id="UP000826573">
    <property type="component" value="Unassembled WGS sequence"/>
</dbReference>
<sequence length="200" mass="21749">MFAPYAALLVRANILPLVTLQQRSSLLSPFSSLLNTSTTTRLFYKHLEFRDSQSSLDLFTGGVFVSPTVASTSGVCSASDPLTLPQCFVTPGRVHLSTQSTHHNPDIGGVCKSPTYQLRQLLHSVGAMFYADNDIYTLHQPQAASGYIAFPGLHNLARRDIHCVNCAQSLAQKVDFSKTASTICRSSHFRGSKGLKGTSR</sequence>